<dbReference type="InterPro" id="IPR029063">
    <property type="entry name" value="SAM-dependent_MTases_sf"/>
</dbReference>
<dbReference type="SUPFAM" id="SSF53335">
    <property type="entry name" value="S-adenosyl-L-methionine-dependent methyltransferases"/>
    <property type="match status" value="1"/>
</dbReference>
<dbReference type="EC" id="2.1.1.-" evidence="1"/>
<keyword evidence="1" id="KW-0808">Transferase</keyword>
<reference evidence="1" key="1">
    <citation type="submission" date="2022-11" db="EMBL/GenBank/DDBJ databases">
        <authorList>
            <person name="Mo P."/>
        </authorList>
    </citation>
    <scope>NUCLEOTIDE SEQUENCE</scope>
    <source>
        <strain evidence="1">HUAS 11-8</strain>
    </source>
</reference>
<organism evidence="1 2">
    <name type="scientific">Amycolatopsis cynarae</name>
    <dbReference type="NCBI Taxonomy" id="2995223"/>
    <lineage>
        <taxon>Bacteria</taxon>
        <taxon>Bacillati</taxon>
        <taxon>Actinomycetota</taxon>
        <taxon>Actinomycetes</taxon>
        <taxon>Pseudonocardiales</taxon>
        <taxon>Pseudonocardiaceae</taxon>
        <taxon>Amycolatopsis</taxon>
    </lineage>
</organism>
<evidence type="ECO:0000313" key="1">
    <source>
        <dbReference type="EMBL" id="WAL66443.1"/>
    </source>
</evidence>
<dbReference type="Pfam" id="PF04672">
    <property type="entry name" value="Methyltransf_19"/>
    <property type="match status" value="1"/>
</dbReference>
<accession>A0ABY7B6P0</accession>
<dbReference type="Proteomes" id="UP001163203">
    <property type="component" value="Chromosome"/>
</dbReference>
<dbReference type="RefSeq" id="WP_268756577.1">
    <property type="nucleotide sequence ID" value="NZ_CP113836.1"/>
</dbReference>
<dbReference type="Gene3D" id="3.40.50.150">
    <property type="entry name" value="Vaccinia Virus protein VP39"/>
    <property type="match status" value="1"/>
</dbReference>
<keyword evidence="2" id="KW-1185">Reference proteome</keyword>
<evidence type="ECO:0000313" key="2">
    <source>
        <dbReference type="Proteomes" id="UP001163203"/>
    </source>
</evidence>
<dbReference type="GO" id="GO:0032259">
    <property type="term" value="P:methylation"/>
    <property type="evidence" value="ECO:0007669"/>
    <property type="project" value="UniProtKB-KW"/>
</dbReference>
<dbReference type="PIRSF" id="PIRSF017393">
    <property type="entry name" value="MTase_SAV2177"/>
    <property type="match status" value="1"/>
</dbReference>
<keyword evidence="1" id="KW-0489">Methyltransferase</keyword>
<dbReference type="InterPro" id="IPR006764">
    <property type="entry name" value="SAM_dep_MeTrfase_SAV2177_type"/>
</dbReference>
<dbReference type="GO" id="GO:0008168">
    <property type="term" value="F:methyltransferase activity"/>
    <property type="evidence" value="ECO:0007669"/>
    <property type="project" value="UniProtKB-KW"/>
</dbReference>
<name>A0ABY7B6P0_9PSEU</name>
<protein>
    <submittedName>
        <fullName evidence="1">SAM-dependent methyltransferase</fullName>
        <ecNumber evidence="1">2.1.1.-</ecNumber>
    </submittedName>
</protein>
<sequence length="293" mass="32633">MAPQEDAAPPAPEGVDVDKPSAARIYDWFLGGTHNYAVDREFGKKVLAGFPIVRPIARSNRAWMNRVVRAAVDAGLRQFLDLGSGVPTVGNVHEVVREALPEGEQATVVYVDYEEVAAAHARITLDQQEVTDWVSFVQGDLREPERILSDPETKRLIDPSRPVCVLLVAALHFLGPDDAPVDLVARYREKLVPGSWLAISHVTMDDIPTEEVSGALKVVEAYKSTSNPYWVRTRDEIGEFFGDWRLIEPGLVHLPDWRPDATQELAADDDEARPYVWGGIAERPAPARLRRTR</sequence>
<proteinExistence type="predicted"/>
<dbReference type="EMBL" id="CP113836">
    <property type="protein sequence ID" value="WAL66443.1"/>
    <property type="molecule type" value="Genomic_DNA"/>
</dbReference>
<gene>
    <name evidence="1" type="ORF">ORV05_01060</name>
</gene>